<dbReference type="EMBL" id="VIRS01000007">
    <property type="protein sequence ID" value="TQS44883.1"/>
    <property type="molecule type" value="Genomic_DNA"/>
</dbReference>
<accession>A0A545AUA8</accession>
<dbReference type="Proteomes" id="UP000317982">
    <property type="component" value="Unassembled WGS sequence"/>
</dbReference>
<dbReference type="InParanoid" id="A0A545AUA8"/>
<dbReference type="Pfam" id="PF00557">
    <property type="entry name" value="Peptidase_M24"/>
    <property type="match status" value="1"/>
</dbReference>
<feature type="domain" description="Creatinase N-terminal" evidence="2">
    <location>
        <begin position="34"/>
        <end position="181"/>
    </location>
</feature>
<dbReference type="Pfam" id="PF01321">
    <property type="entry name" value="Creatinase_N"/>
    <property type="match status" value="1"/>
</dbReference>
<dbReference type="GO" id="GO:0004177">
    <property type="term" value="F:aminopeptidase activity"/>
    <property type="evidence" value="ECO:0007669"/>
    <property type="project" value="UniProtKB-KW"/>
</dbReference>
<comment type="caution">
    <text evidence="3">The sequence shown here is derived from an EMBL/GenBank/DDBJ whole genome shotgun (WGS) entry which is preliminary data.</text>
</comment>
<dbReference type="InterPro" id="IPR050659">
    <property type="entry name" value="Peptidase_M24B"/>
</dbReference>
<dbReference type="Gene3D" id="3.40.350.10">
    <property type="entry name" value="Creatinase/prolidase N-terminal domain"/>
    <property type="match status" value="1"/>
</dbReference>
<name>A0A545AUA8_9ACTN</name>
<keyword evidence="4" id="KW-1185">Reference proteome</keyword>
<gene>
    <name evidence="3" type="ORF">FL583_12525</name>
</gene>
<dbReference type="PANTHER" id="PTHR46112:SF2">
    <property type="entry name" value="XAA-PRO AMINOPEPTIDASE P-RELATED"/>
    <property type="match status" value="1"/>
</dbReference>
<evidence type="ECO:0000259" key="2">
    <source>
        <dbReference type="Pfam" id="PF01321"/>
    </source>
</evidence>
<dbReference type="CDD" id="cd01066">
    <property type="entry name" value="APP_MetAP"/>
    <property type="match status" value="1"/>
</dbReference>
<dbReference type="InterPro" id="IPR000587">
    <property type="entry name" value="Creatinase_N"/>
</dbReference>
<evidence type="ECO:0000313" key="3">
    <source>
        <dbReference type="EMBL" id="TQS44883.1"/>
    </source>
</evidence>
<dbReference type="InterPro" id="IPR000994">
    <property type="entry name" value="Pept_M24"/>
</dbReference>
<keyword evidence="3" id="KW-0378">Hydrolase</keyword>
<keyword evidence="3" id="KW-0031">Aminopeptidase</keyword>
<dbReference type="InterPro" id="IPR029149">
    <property type="entry name" value="Creatin/AminoP/Spt16_N"/>
</dbReference>
<dbReference type="AlphaFoldDB" id="A0A545AUA8"/>
<evidence type="ECO:0000259" key="1">
    <source>
        <dbReference type="Pfam" id="PF00557"/>
    </source>
</evidence>
<evidence type="ECO:0000313" key="4">
    <source>
        <dbReference type="Proteomes" id="UP000317982"/>
    </source>
</evidence>
<dbReference type="InterPro" id="IPR036005">
    <property type="entry name" value="Creatinase/aminopeptidase-like"/>
</dbReference>
<reference evidence="3 4" key="1">
    <citation type="submission" date="2019-07" db="EMBL/GenBank/DDBJ databases">
        <title>Cryptosporangium phraense sp. nov., isolated from plant litter.</title>
        <authorList>
            <person name="Suriyachadkun C."/>
        </authorList>
    </citation>
    <scope>NUCLEOTIDE SEQUENCE [LARGE SCALE GENOMIC DNA]</scope>
    <source>
        <strain evidence="3 4">A-T 5661</strain>
    </source>
</reference>
<dbReference type="PANTHER" id="PTHR46112">
    <property type="entry name" value="AMINOPEPTIDASE"/>
    <property type="match status" value="1"/>
</dbReference>
<dbReference type="SUPFAM" id="SSF55920">
    <property type="entry name" value="Creatinase/aminopeptidase"/>
    <property type="match status" value="1"/>
</dbReference>
<dbReference type="SUPFAM" id="SSF53092">
    <property type="entry name" value="Creatinase/prolidase N-terminal domain"/>
    <property type="match status" value="1"/>
</dbReference>
<protein>
    <submittedName>
        <fullName evidence="3">Aminopeptidase P family protein</fullName>
    </submittedName>
</protein>
<sequence>MDVSAVTRFLAESEATRNAVDPDIPFSREEYAARLTKLRAAMAEDGIRTLLLFSPEAMCWLHGLSLRWYKSGAPRQWRPLTCSAVHVDSDTVIQFEGYEHQEMIRRTSVAQDVRLLPRYERAGMLDFIVRNLKDEGWTTGTVGVEKYSYVPNPAVAAQVDAALTAAGATVVDASDAIRRVRRLKSPAEIAYIEKAAEICDAGLLHLREVLAPGMTELEAWAEMVIGMARAGGEPAALHELAVVTTPAGGLGHAIAGRRVLRAGDWLEVDPCGVYNHYHANRNAFYYLGEPPEIAVELMTFLGGAYDVLTGTAKVGTPVREVARALREYYQDAGVWELNSQYWVGGYELGISFPPDWVGEWLFTVNSDEDQGVIEDGLVTNYESIIGLGLLDTIVYQTSGTRTLSTIPYEILSVPC</sequence>
<dbReference type="Gene3D" id="3.90.230.10">
    <property type="entry name" value="Creatinase/methionine aminopeptidase superfamily"/>
    <property type="match status" value="1"/>
</dbReference>
<dbReference type="OrthoDB" id="9761809at2"/>
<feature type="domain" description="Peptidase M24" evidence="1">
    <location>
        <begin position="191"/>
        <end position="382"/>
    </location>
</feature>
<organism evidence="3 4">
    <name type="scientific">Cryptosporangium phraense</name>
    <dbReference type="NCBI Taxonomy" id="2593070"/>
    <lineage>
        <taxon>Bacteria</taxon>
        <taxon>Bacillati</taxon>
        <taxon>Actinomycetota</taxon>
        <taxon>Actinomycetes</taxon>
        <taxon>Cryptosporangiales</taxon>
        <taxon>Cryptosporangiaceae</taxon>
        <taxon>Cryptosporangium</taxon>
    </lineage>
</organism>
<keyword evidence="3" id="KW-0645">Protease</keyword>
<proteinExistence type="predicted"/>